<dbReference type="GO" id="GO:0016491">
    <property type="term" value="F:oxidoreductase activity"/>
    <property type="evidence" value="ECO:0007669"/>
    <property type="project" value="InterPro"/>
</dbReference>
<accession>A0A0C1VI36</accession>
<comment type="caution">
    <text evidence="2">The sequence shown here is derived from an EMBL/GenBank/DDBJ whole genome shotgun (WGS) entry which is preliminary data.</text>
</comment>
<dbReference type="PANTHER" id="PTHR42923:SF17">
    <property type="entry name" value="AMINE OXIDASE DOMAIN-CONTAINING PROTEIN"/>
    <property type="match status" value="1"/>
</dbReference>
<sequence length="436" mass="49651">MNTAGRKKIAIVGTGISGLTCGYYLHKEHDVTLFEANDYIGGHTATVDVSLDGKEYAIDTGFIVYNDRTYPNFIKMMNEIGVEGLPTQMSFSVRNDGNGLEYNGHTVSTLFAQKRNWANPKFYRFIFEILRFNKLAKRFANDPSTQSQTLGAFLDEHKFSAFFSDNYILPMGAAIWSSTLADMHAFPLMFFLRFFLNHGLLDVTNRPQWYVIKSGSRSYIPPLTKGFAENIRLNSPVEKVIRNEKGVGVQVLGETNWFDDVIFACHSDQAMRMLEDISPIEQEILGDMTYQANEVVLHTDTGLLPKRKAAWASWNYLLEGSEDEQQRLPSLTYNMNILQHVQSEHTFCVTLNSTNQINPNKILRSFTYHHPVFTTESIAAQQRKDEVQGKQSTWFCGAYWYNGFHEDGVRSAIDVVKGLEEKYREQNVVPFEKGAA</sequence>
<name>A0A0C1VI36_9VIBR</name>
<dbReference type="PANTHER" id="PTHR42923">
    <property type="entry name" value="PROTOPORPHYRINOGEN OXIDASE"/>
    <property type="match status" value="1"/>
</dbReference>
<dbReference type="EMBL" id="JPRD01000056">
    <property type="protein sequence ID" value="KIF49323.1"/>
    <property type="molecule type" value="Genomic_DNA"/>
</dbReference>
<dbReference type="Gene3D" id="3.30.70.1990">
    <property type="match status" value="1"/>
</dbReference>
<dbReference type="PATRIC" id="fig|1229493.5.peg.4780"/>
<feature type="domain" description="Amine oxidase" evidence="1">
    <location>
        <begin position="16"/>
        <end position="306"/>
    </location>
</feature>
<reference evidence="2 3" key="1">
    <citation type="submission" date="2014-07" db="EMBL/GenBank/DDBJ databases">
        <title>Unique and conserved regions in Vibrio harveyi and related species in comparison with the shrimp pathogen Vibrio harveyi CAIM 1792.</title>
        <authorList>
            <person name="Espinoza-Valles I."/>
            <person name="Vora G."/>
            <person name="Leekitcharoenphon P."/>
            <person name="Ussery D."/>
            <person name="Hoj L."/>
            <person name="Gomez-Gil B."/>
        </authorList>
    </citation>
    <scope>NUCLEOTIDE SEQUENCE [LARGE SCALE GENOMIC DNA]</scope>
    <source>
        <strain evidence="3">CAIM 1854 / LMG 25443</strain>
    </source>
</reference>
<dbReference type="RefSeq" id="WP_020196982.1">
    <property type="nucleotide sequence ID" value="NZ_BAOH01000092.1"/>
</dbReference>
<dbReference type="Pfam" id="PF01593">
    <property type="entry name" value="Amino_oxidase"/>
    <property type="match status" value="1"/>
</dbReference>
<gene>
    <name evidence="2" type="ORF">H735_26015</name>
</gene>
<evidence type="ECO:0000259" key="1">
    <source>
        <dbReference type="Pfam" id="PF01593"/>
    </source>
</evidence>
<protein>
    <submittedName>
        <fullName evidence="2">FAD-dependent oxidoreductase</fullName>
    </submittedName>
</protein>
<dbReference type="Gene3D" id="3.50.50.60">
    <property type="entry name" value="FAD/NAD(P)-binding domain"/>
    <property type="match status" value="1"/>
</dbReference>
<dbReference type="AlphaFoldDB" id="A0A0C1VI36"/>
<dbReference type="InterPro" id="IPR036188">
    <property type="entry name" value="FAD/NAD-bd_sf"/>
</dbReference>
<dbReference type="Proteomes" id="UP000031586">
    <property type="component" value="Unassembled WGS sequence"/>
</dbReference>
<dbReference type="FunFam" id="1.10.405.20:FF:000001">
    <property type="entry name" value="Amine oxidase"/>
    <property type="match status" value="1"/>
</dbReference>
<dbReference type="InterPro" id="IPR002937">
    <property type="entry name" value="Amino_oxidase"/>
</dbReference>
<dbReference type="Gene3D" id="1.10.405.20">
    <property type="match status" value="1"/>
</dbReference>
<dbReference type="InterPro" id="IPR050464">
    <property type="entry name" value="Zeta_carotene_desat/Oxidored"/>
</dbReference>
<dbReference type="SUPFAM" id="SSF51905">
    <property type="entry name" value="FAD/NAD(P)-binding domain"/>
    <property type="match status" value="1"/>
</dbReference>
<organism evidence="2 3">
    <name type="scientific">Vibrio owensii CAIM 1854 = LMG 25443</name>
    <dbReference type="NCBI Taxonomy" id="1229493"/>
    <lineage>
        <taxon>Bacteria</taxon>
        <taxon>Pseudomonadati</taxon>
        <taxon>Pseudomonadota</taxon>
        <taxon>Gammaproteobacteria</taxon>
        <taxon>Vibrionales</taxon>
        <taxon>Vibrionaceae</taxon>
        <taxon>Vibrio</taxon>
    </lineage>
</organism>
<evidence type="ECO:0000313" key="2">
    <source>
        <dbReference type="EMBL" id="KIF49323.1"/>
    </source>
</evidence>
<evidence type="ECO:0000313" key="3">
    <source>
        <dbReference type="Proteomes" id="UP000031586"/>
    </source>
</evidence>
<proteinExistence type="predicted"/>